<evidence type="ECO:0000313" key="5">
    <source>
        <dbReference type="Proteomes" id="UP000199134"/>
    </source>
</evidence>
<dbReference type="EMBL" id="FNIW01000005">
    <property type="protein sequence ID" value="SDN91366.1"/>
    <property type="molecule type" value="Genomic_DNA"/>
</dbReference>
<dbReference type="InterPro" id="IPR007074">
    <property type="entry name" value="LicD/FKTN/FKRP_NTP_transf"/>
</dbReference>
<sequence>MNHELTEQELTQWKAIITDVLRAFHEICEKYGLTYYAIGGTAIGAVRHQGIIPWDDDIDVGMPRPDFERFMEICRTTDFGDYELVSDETHEAYNLPFPKFCNKHTTLIERADVPCVIGLYIDVFPLDSTSNDKAEVEALVYRYKKLQNRHEAICTRSTFVEYIMLLTKPHEWGRFCYKTLGFLFRQYMRRSLLRQMRAICLKYPYGSTHHLINYGGAYAMRELFDSRVLDGKPVDMPFENIAIRMMPGYDEYLRGVYGDYMQLPPEEKRVPHHVKAFFDMHQRVENPFA</sequence>
<dbReference type="OrthoDB" id="9786100at2"/>
<evidence type="ECO:0000313" key="3">
    <source>
        <dbReference type="EMBL" id="SDN91366.1"/>
    </source>
</evidence>
<dbReference type="Proteomes" id="UP000198779">
    <property type="component" value="Unassembled WGS sequence"/>
</dbReference>
<dbReference type="GO" id="GO:0009100">
    <property type="term" value="P:glycoprotein metabolic process"/>
    <property type="evidence" value="ECO:0007669"/>
    <property type="project" value="UniProtKB-ARBA"/>
</dbReference>
<feature type="domain" description="LicD/FKTN/FKRP nucleotidyltransferase" evidence="1">
    <location>
        <begin position="28"/>
        <end position="258"/>
    </location>
</feature>
<dbReference type="PANTHER" id="PTHR43404:SF2">
    <property type="entry name" value="LIPOPOLYSACCHARIDE CHOLINEPHOSPHOTRANSFERASE LICD"/>
    <property type="match status" value="1"/>
</dbReference>
<reference evidence="3 4" key="1">
    <citation type="submission" date="2016-10" db="EMBL/GenBank/DDBJ databases">
        <authorList>
            <person name="Varghese N."/>
            <person name="Submissions S."/>
        </authorList>
    </citation>
    <scope>NUCLEOTIDE SEQUENCE</scope>
    <source>
        <strain evidence="3">BP1-145</strain>
        <strain evidence="4">BP1-148</strain>
    </source>
</reference>
<keyword evidence="2" id="KW-0808">Transferase</keyword>
<proteinExistence type="predicted"/>
<dbReference type="EMBL" id="FNCQ01000001">
    <property type="protein sequence ID" value="SDG20285.1"/>
    <property type="molecule type" value="Genomic_DNA"/>
</dbReference>
<dbReference type="InterPro" id="IPR052942">
    <property type="entry name" value="LPS_cholinephosphotransferase"/>
</dbReference>
<reference evidence="2 5" key="2">
    <citation type="submission" date="2016-10" db="EMBL/GenBank/DDBJ databases">
        <authorList>
            <person name="de Groot N.N."/>
        </authorList>
    </citation>
    <scope>NUCLEOTIDE SEQUENCE [LARGE SCALE GENOMIC DNA]</scope>
    <source>
        <strain evidence="5">BP1-145</strain>
        <strain evidence="2">BP1-148</strain>
    </source>
</reference>
<organism evidence="3 5">
    <name type="scientific">Prevotella communis</name>
    <dbReference type="NCBI Taxonomy" id="2913614"/>
    <lineage>
        <taxon>Bacteria</taxon>
        <taxon>Pseudomonadati</taxon>
        <taxon>Bacteroidota</taxon>
        <taxon>Bacteroidia</taxon>
        <taxon>Bacteroidales</taxon>
        <taxon>Prevotellaceae</taxon>
        <taxon>Prevotella</taxon>
    </lineage>
</organism>
<name>A0A1H0F9U4_9BACT</name>
<dbReference type="PANTHER" id="PTHR43404">
    <property type="entry name" value="LIPOPOLYSACCHARIDE CHOLINEPHOSPHOTRANSFERASE LICD"/>
    <property type="match status" value="1"/>
</dbReference>
<dbReference type="AlphaFoldDB" id="A0A1H0F9U4"/>
<accession>A0A1G7SB55</accession>
<evidence type="ECO:0000259" key="1">
    <source>
        <dbReference type="Pfam" id="PF04991"/>
    </source>
</evidence>
<gene>
    <name evidence="3" type="ORF">SAMN04487900_10560</name>
    <name evidence="2" type="ORF">SAMN04487901_101256</name>
</gene>
<dbReference type="RefSeq" id="WP_091813920.1">
    <property type="nucleotide sequence ID" value="NZ_CP091790.1"/>
</dbReference>
<protein>
    <submittedName>
        <fullName evidence="3">Lipopolysaccharide cholinephosphotransferase</fullName>
    </submittedName>
</protein>
<dbReference type="Pfam" id="PF04991">
    <property type="entry name" value="LicD"/>
    <property type="match status" value="1"/>
</dbReference>
<dbReference type="Proteomes" id="UP000199134">
    <property type="component" value="Unassembled WGS sequence"/>
</dbReference>
<dbReference type="STRING" id="645274.SAMN04487901_101256"/>
<accession>A0A1H0F9U4</accession>
<evidence type="ECO:0000313" key="2">
    <source>
        <dbReference type="EMBL" id="SDG20285.1"/>
    </source>
</evidence>
<dbReference type="GO" id="GO:0016740">
    <property type="term" value="F:transferase activity"/>
    <property type="evidence" value="ECO:0007669"/>
    <property type="project" value="UniProtKB-KW"/>
</dbReference>
<evidence type="ECO:0000313" key="4">
    <source>
        <dbReference type="Proteomes" id="UP000198779"/>
    </source>
</evidence>
<keyword evidence="4" id="KW-1185">Reference proteome</keyword>